<evidence type="ECO:0000256" key="1">
    <source>
        <dbReference type="SAM" id="Phobius"/>
    </source>
</evidence>
<dbReference type="AlphaFoldDB" id="A0A7S3D051"/>
<feature type="transmembrane region" description="Helical" evidence="1">
    <location>
        <begin position="229"/>
        <end position="254"/>
    </location>
</feature>
<proteinExistence type="predicted"/>
<feature type="signal peptide" evidence="2">
    <location>
        <begin position="1"/>
        <end position="26"/>
    </location>
</feature>
<sequence length="286" mass="30026">MGLLLGVVLPTLALSLLSFTSSGVRAAETDVFQLCTSNPVQYVEGSSCPSYISYGYHIESYHLFELSVNYTPADGFTIIGAAGNVYVSVISPADSVCAFGVCSSPFQSGYAAYVGKGCVPSKVDCPGSSCMYGVDSSSSGNTARQIRVTFTSSGTYYIALDATPLFLLGVTNTSFPSCSYKLTKGYLEASTGGGSASCSPVTPLNGSEVLARMDNGLRFCNYGEDLTSLSLPFIGVGAIAGGLAVLGGLGIIVVHKKKKSCQRVQQRREYTAVHQNRRANSAYDDL</sequence>
<organism evidence="3">
    <name type="scientific">Palpitomonas bilix</name>
    <dbReference type="NCBI Taxonomy" id="652834"/>
    <lineage>
        <taxon>Eukaryota</taxon>
        <taxon>Eukaryota incertae sedis</taxon>
    </lineage>
</organism>
<name>A0A7S3D051_9EUKA</name>
<dbReference type="EMBL" id="HBIB01006805">
    <property type="protein sequence ID" value="CAE0242068.1"/>
    <property type="molecule type" value="Transcribed_RNA"/>
</dbReference>
<keyword evidence="2" id="KW-0732">Signal</keyword>
<keyword evidence="1" id="KW-0812">Transmembrane</keyword>
<keyword evidence="1" id="KW-0472">Membrane</keyword>
<evidence type="ECO:0000256" key="2">
    <source>
        <dbReference type="SAM" id="SignalP"/>
    </source>
</evidence>
<keyword evidence="1" id="KW-1133">Transmembrane helix</keyword>
<protein>
    <submittedName>
        <fullName evidence="3">Uncharacterized protein</fullName>
    </submittedName>
</protein>
<feature type="chain" id="PRO_5030844731" evidence="2">
    <location>
        <begin position="27"/>
        <end position="286"/>
    </location>
</feature>
<gene>
    <name evidence="3" type="ORF">PBIL07802_LOCUS4232</name>
</gene>
<accession>A0A7S3D051</accession>
<reference evidence="3" key="1">
    <citation type="submission" date="2021-01" db="EMBL/GenBank/DDBJ databases">
        <authorList>
            <person name="Corre E."/>
            <person name="Pelletier E."/>
            <person name="Niang G."/>
            <person name="Scheremetjew M."/>
            <person name="Finn R."/>
            <person name="Kale V."/>
            <person name="Holt S."/>
            <person name="Cochrane G."/>
            <person name="Meng A."/>
            <person name="Brown T."/>
            <person name="Cohen L."/>
        </authorList>
    </citation>
    <scope>NUCLEOTIDE SEQUENCE</scope>
    <source>
        <strain evidence="3">NIES-2562</strain>
    </source>
</reference>
<evidence type="ECO:0000313" key="3">
    <source>
        <dbReference type="EMBL" id="CAE0242068.1"/>
    </source>
</evidence>